<feature type="transmembrane region" description="Helical" evidence="1">
    <location>
        <begin position="26"/>
        <end position="45"/>
    </location>
</feature>
<protein>
    <submittedName>
        <fullName evidence="3">ABC transporter permease</fullName>
    </submittedName>
</protein>
<accession>A0A0K0G5U7</accession>
<organism evidence="2 3">
    <name type="scientific">Strongyloides venezuelensis</name>
    <name type="common">Threadworm</name>
    <dbReference type="NCBI Taxonomy" id="75913"/>
    <lineage>
        <taxon>Eukaryota</taxon>
        <taxon>Metazoa</taxon>
        <taxon>Ecdysozoa</taxon>
        <taxon>Nematoda</taxon>
        <taxon>Chromadorea</taxon>
        <taxon>Rhabditida</taxon>
        <taxon>Tylenchina</taxon>
        <taxon>Panagrolaimomorpha</taxon>
        <taxon>Strongyloidoidea</taxon>
        <taxon>Strongyloididae</taxon>
        <taxon>Strongyloides</taxon>
    </lineage>
</organism>
<proteinExistence type="predicted"/>
<evidence type="ECO:0000313" key="2">
    <source>
        <dbReference type="Proteomes" id="UP000035680"/>
    </source>
</evidence>
<dbReference type="AlphaFoldDB" id="A0A0K0G5U7"/>
<dbReference type="WBParaSite" id="SVE_2012300.1">
    <property type="protein sequence ID" value="SVE_2012300.1"/>
    <property type="gene ID" value="SVE_2012300"/>
</dbReference>
<keyword evidence="1" id="KW-0472">Membrane</keyword>
<reference evidence="2" key="1">
    <citation type="submission" date="2014-07" db="EMBL/GenBank/DDBJ databases">
        <authorList>
            <person name="Martin A.A"/>
            <person name="De Silva N."/>
        </authorList>
    </citation>
    <scope>NUCLEOTIDE SEQUENCE</scope>
</reference>
<keyword evidence="1" id="KW-0812">Transmembrane</keyword>
<keyword evidence="2" id="KW-1185">Reference proteome</keyword>
<dbReference type="Proteomes" id="UP000035680">
    <property type="component" value="Unassembled WGS sequence"/>
</dbReference>
<evidence type="ECO:0000313" key="3">
    <source>
        <dbReference type="WBParaSite" id="SVE_2012300.1"/>
    </source>
</evidence>
<evidence type="ECO:0000256" key="1">
    <source>
        <dbReference type="SAM" id="Phobius"/>
    </source>
</evidence>
<keyword evidence="1" id="KW-1133">Transmembrane helix</keyword>
<reference evidence="3" key="2">
    <citation type="submission" date="2015-08" db="UniProtKB">
        <authorList>
            <consortium name="WormBaseParasite"/>
        </authorList>
    </citation>
    <scope>IDENTIFICATION</scope>
</reference>
<sequence length="79" mass="9356">MNEKVVNIWRKYSFVRAVWKTHFGSFLYVVFMPVVILIGTELFHVQISGDYWKQYRGPLTLNSSKGLKFYYVFTIGLRA</sequence>
<name>A0A0K0G5U7_STRVS</name>